<gene>
    <name evidence="3" type="ORF">Tci_006216</name>
</gene>
<accession>A0A6L2JB43</accession>
<evidence type="ECO:0000259" key="2">
    <source>
        <dbReference type="Pfam" id="PF07727"/>
    </source>
</evidence>
<feature type="domain" description="Reverse transcriptase Ty1/copia-type" evidence="2">
    <location>
        <begin position="734"/>
        <end position="863"/>
    </location>
</feature>
<dbReference type="Pfam" id="PF07727">
    <property type="entry name" value="RVT_2"/>
    <property type="match status" value="1"/>
</dbReference>
<dbReference type="PANTHER" id="PTHR47592:SF27">
    <property type="entry name" value="OS08G0421700 PROTEIN"/>
    <property type="match status" value="1"/>
</dbReference>
<dbReference type="Pfam" id="PF14223">
    <property type="entry name" value="Retrotran_gag_2"/>
    <property type="match status" value="1"/>
</dbReference>
<dbReference type="EMBL" id="BKCJ010000554">
    <property type="protein sequence ID" value="GEU34238.1"/>
    <property type="molecule type" value="Genomic_DNA"/>
</dbReference>
<protein>
    <submittedName>
        <fullName evidence="3">Retrovirus-related Pol polyprotein from transposon TNT 1-94</fullName>
    </submittedName>
</protein>
<dbReference type="AlphaFoldDB" id="A0A6L2JB43"/>
<reference evidence="3" key="1">
    <citation type="journal article" date="2019" name="Sci. Rep.">
        <title>Draft genome of Tanacetum cinerariifolium, the natural source of mosquito coil.</title>
        <authorList>
            <person name="Yamashiro T."/>
            <person name="Shiraishi A."/>
            <person name="Satake H."/>
            <person name="Nakayama K."/>
        </authorList>
    </citation>
    <scope>NUCLEOTIDE SEQUENCE</scope>
</reference>
<name>A0A6L2JB43_TANCI</name>
<comment type="caution">
    <text evidence="3">The sequence shown here is derived from an EMBL/GenBank/DDBJ whole genome shotgun (WGS) entry which is preliminary data.</text>
</comment>
<feature type="region of interest" description="Disordered" evidence="1">
    <location>
        <begin position="652"/>
        <end position="676"/>
    </location>
</feature>
<dbReference type="PANTHER" id="PTHR47592">
    <property type="entry name" value="PBF68 PROTEIN"/>
    <property type="match status" value="1"/>
</dbReference>
<proteinExistence type="predicted"/>
<sequence>MRWQKKMNFFLTSMNVVYVKSTQIPDGGDDATMESIKKRSKWENDDYVCRGLIHNSMSDTLFDIYQNFKYGKELRDSLETKYTAEDASSTKFLAQEIDKPKSNNVVGTYVVNMVEHNNSTRQLKGDCKCVKVSNKTNALGTNGSWIGSNSPMFTEHMIVAGAENRPPMLDKSMYDSWQSRMFLYNKGKKNGRMMLESIENGPLVYPTIEENGKIRDKKYVELTEQEQLQDDCDVQATNIVLQGLLPDVYSLVNHCKTAKDIWNRVKLRMQRTELLYQERECKLYNEFKKLTSVKQPPVEFPQIDSRLAVLVFLPGDDLIACLNKAMAFMSTVIASRFSSTNNQLITSLIQETKLPFRMAGLLFNKFKEDRVKFCWYENSGKCYKFRGNNVGGQAMGVKCYNYQGEGHMARQYTRPKRTRNSTLFKEKMLLVQAHKAGQTNDLDAFDSDCDDISLEKAVLMVNLSSYDSDVLYEVTQHETYQNDDMHNQNETIDSAFARFNTIITILKALDKGYSSKNYVRKFLRTLHPKWKAKVMTIKESKELTSLSLDELIENLKVHEMIIKIDSEIVKAKGERKSLALKAKKIFLREEIKDSRCSKLMTDNRKLFLIYKAYNEGNVISGSNLRGNIIGKGYSQNSKAYIILNKPTKKVKESLNVTSDKTPPPSKTSPLVDDDLDEEEAIKVTEKKNLENDIKDETLEINEIVNIKESKNHSIEDVIGNLNQRTLRSKAKNQISQPRNMTIIGTKWVFRNKLDENGIVSRNMDRLVAQGYNQQEGIDYDETYASVSRLESIRILLSYACALDFKLFQMDVKNTFLNGFINEEVYVAQPPGFIDFENLDHVYKLKKALYGLKQATKAWPDIMFSVSKRLPKPLNLKRLSVSSDTLKALCT</sequence>
<organism evidence="3">
    <name type="scientific">Tanacetum cinerariifolium</name>
    <name type="common">Dalmatian daisy</name>
    <name type="synonym">Chrysanthemum cinerariifolium</name>
    <dbReference type="NCBI Taxonomy" id="118510"/>
    <lineage>
        <taxon>Eukaryota</taxon>
        <taxon>Viridiplantae</taxon>
        <taxon>Streptophyta</taxon>
        <taxon>Embryophyta</taxon>
        <taxon>Tracheophyta</taxon>
        <taxon>Spermatophyta</taxon>
        <taxon>Magnoliopsida</taxon>
        <taxon>eudicotyledons</taxon>
        <taxon>Gunneridae</taxon>
        <taxon>Pentapetalae</taxon>
        <taxon>asterids</taxon>
        <taxon>campanulids</taxon>
        <taxon>Asterales</taxon>
        <taxon>Asteraceae</taxon>
        <taxon>Asteroideae</taxon>
        <taxon>Anthemideae</taxon>
        <taxon>Anthemidinae</taxon>
        <taxon>Tanacetum</taxon>
    </lineage>
</organism>
<evidence type="ECO:0000313" key="3">
    <source>
        <dbReference type="EMBL" id="GEU34238.1"/>
    </source>
</evidence>
<evidence type="ECO:0000256" key="1">
    <source>
        <dbReference type="SAM" id="MobiDB-lite"/>
    </source>
</evidence>
<dbReference type="InterPro" id="IPR013103">
    <property type="entry name" value="RVT_2"/>
</dbReference>